<sequence>MIIRKAEYVASAVKADQYPRDGLPEIALAGRSNVGKSSLINRFLGRRNLARTGNTPGKTQTLNFYRVNGAWYFVDLPGYGYAKVSQTVKAQWGGMTGNYFKKRENLRAVLQIVDIRREPSAEDLAMNAWLRGNGIPVLVVATKADKVARGQWPQHLKQISGSLAMEVWQIIPFSAASGFGADDLRAAVEEILGPNPVS</sequence>
<dbReference type="InterPro" id="IPR006073">
    <property type="entry name" value="GTP-bd"/>
</dbReference>
<feature type="domain" description="EngB-type G" evidence="11">
    <location>
        <begin position="22"/>
        <end position="194"/>
    </location>
</feature>
<dbReference type="Pfam" id="PF01926">
    <property type="entry name" value="MMR_HSR1"/>
    <property type="match status" value="1"/>
</dbReference>
<comment type="cofactor">
    <cofactor evidence="1">
        <name>Mg(2+)</name>
        <dbReference type="ChEBI" id="CHEBI:18420"/>
    </cofactor>
</comment>
<dbReference type="HAMAP" id="MF_00321">
    <property type="entry name" value="GTPase_EngB"/>
    <property type="match status" value="1"/>
</dbReference>
<dbReference type="GO" id="GO:0000917">
    <property type="term" value="P:division septum assembly"/>
    <property type="evidence" value="ECO:0007669"/>
    <property type="project" value="UniProtKB-KW"/>
</dbReference>
<evidence type="ECO:0000313" key="13">
    <source>
        <dbReference type="EMBL" id="CEJ06744.1"/>
    </source>
</evidence>
<evidence type="ECO:0000256" key="3">
    <source>
        <dbReference type="ARBA" id="ARBA00022618"/>
    </source>
</evidence>
<dbReference type="EMBL" id="LR746496">
    <property type="protein sequence ID" value="CAA7599451.1"/>
    <property type="molecule type" value="Genomic_DNA"/>
</dbReference>
<dbReference type="PANTHER" id="PTHR11649">
    <property type="entry name" value="MSS1/TRME-RELATED GTP-BINDING PROTEIN"/>
    <property type="match status" value="1"/>
</dbReference>
<dbReference type="AlphaFoldDB" id="A0A8S0WVA2"/>
<dbReference type="RefSeq" id="WP_240983257.1">
    <property type="nucleotide sequence ID" value="NZ_CDGJ01000033.1"/>
</dbReference>
<keyword evidence="3 10" id="KW-0132">Cell division</keyword>
<evidence type="ECO:0000313" key="14">
    <source>
        <dbReference type="Proteomes" id="UP001071230"/>
    </source>
</evidence>
<dbReference type="EMBL" id="CDGJ01000033">
    <property type="protein sequence ID" value="CEJ06744.1"/>
    <property type="molecule type" value="Genomic_DNA"/>
</dbReference>
<protein>
    <recommendedName>
        <fullName evidence="10">Probable GTP-binding protein EngB</fullName>
    </recommendedName>
</protein>
<evidence type="ECO:0000313" key="12">
    <source>
        <dbReference type="EMBL" id="CAA7599451.1"/>
    </source>
</evidence>
<proteinExistence type="inferred from homology"/>
<evidence type="ECO:0000256" key="8">
    <source>
        <dbReference type="ARBA" id="ARBA00023210"/>
    </source>
</evidence>
<keyword evidence="5 10" id="KW-0547">Nucleotide-binding</keyword>
<dbReference type="NCBIfam" id="TIGR03598">
    <property type="entry name" value="GTPase_YsxC"/>
    <property type="match status" value="1"/>
</dbReference>
<evidence type="ECO:0000256" key="6">
    <source>
        <dbReference type="ARBA" id="ARBA00022842"/>
    </source>
</evidence>
<dbReference type="GO" id="GO:0005829">
    <property type="term" value="C:cytosol"/>
    <property type="evidence" value="ECO:0007669"/>
    <property type="project" value="TreeGrafter"/>
</dbReference>
<keyword evidence="14" id="KW-1185">Reference proteome</keyword>
<comment type="function">
    <text evidence="10">Necessary for normal cell division and for the maintenance of normal septation.</text>
</comment>
<evidence type="ECO:0000256" key="7">
    <source>
        <dbReference type="ARBA" id="ARBA00023134"/>
    </source>
</evidence>
<dbReference type="FunFam" id="3.40.50.300:FF:000098">
    <property type="entry name" value="Probable GTP-binding protein EngB"/>
    <property type="match status" value="1"/>
</dbReference>
<keyword evidence="4" id="KW-0479">Metal-binding</keyword>
<organism evidence="12">
    <name type="scientific">Acididesulfobacillus acetoxydans</name>
    <dbReference type="NCBI Taxonomy" id="1561005"/>
    <lineage>
        <taxon>Bacteria</taxon>
        <taxon>Bacillati</taxon>
        <taxon>Bacillota</taxon>
        <taxon>Clostridia</taxon>
        <taxon>Eubacteriales</taxon>
        <taxon>Peptococcaceae</taxon>
        <taxon>Acididesulfobacillus</taxon>
    </lineage>
</organism>
<evidence type="ECO:0000259" key="11">
    <source>
        <dbReference type="PROSITE" id="PS51706"/>
    </source>
</evidence>
<gene>
    <name evidence="10" type="primary">engB</name>
    <name evidence="12" type="ORF">DEACI_0073</name>
    <name evidence="13" type="ORF">DEACI_1195</name>
</gene>
<reference evidence="13" key="1">
    <citation type="submission" date="2014-11" db="EMBL/GenBank/DDBJ databases">
        <authorList>
            <person name="Hornung B.V."/>
        </authorList>
    </citation>
    <scope>NUCLEOTIDE SEQUENCE</scope>
    <source>
        <strain evidence="13">INE</strain>
    </source>
</reference>
<dbReference type="InterPro" id="IPR019987">
    <property type="entry name" value="GTP-bd_ribosome_bio_YsxC"/>
</dbReference>
<evidence type="ECO:0000256" key="10">
    <source>
        <dbReference type="HAMAP-Rule" id="MF_00321"/>
    </source>
</evidence>
<dbReference type="SUPFAM" id="SSF52540">
    <property type="entry name" value="P-loop containing nucleoside triphosphate hydrolases"/>
    <property type="match status" value="1"/>
</dbReference>
<dbReference type="PANTHER" id="PTHR11649:SF13">
    <property type="entry name" value="ENGB-TYPE G DOMAIN-CONTAINING PROTEIN"/>
    <property type="match status" value="1"/>
</dbReference>
<dbReference type="Proteomes" id="UP000836597">
    <property type="component" value="Chromosome"/>
</dbReference>
<evidence type="ECO:0000256" key="4">
    <source>
        <dbReference type="ARBA" id="ARBA00022723"/>
    </source>
</evidence>
<comment type="similarity">
    <text evidence="2 10">Belongs to the TRAFAC class TrmE-Era-EngA-EngB-Septin-like GTPase superfamily. EngB GTPase family.</text>
</comment>
<name>A0A8S0WVA2_9FIRM</name>
<keyword evidence="7 10" id="KW-0342">GTP-binding</keyword>
<reference evidence="12" key="2">
    <citation type="submission" date="2020-01" db="EMBL/GenBank/DDBJ databases">
        <authorList>
            <person name="Hornung B."/>
        </authorList>
    </citation>
    <scope>NUCLEOTIDE SEQUENCE</scope>
    <source>
        <strain evidence="12">PacBioINE</strain>
    </source>
</reference>
<dbReference type="GO" id="GO:0046872">
    <property type="term" value="F:metal ion binding"/>
    <property type="evidence" value="ECO:0007669"/>
    <property type="project" value="UniProtKB-KW"/>
</dbReference>
<dbReference type="InterPro" id="IPR027417">
    <property type="entry name" value="P-loop_NTPase"/>
</dbReference>
<evidence type="ECO:0000256" key="2">
    <source>
        <dbReference type="ARBA" id="ARBA00009638"/>
    </source>
</evidence>
<dbReference type="CDD" id="cd01876">
    <property type="entry name" value="YihA_EngB"/>
    <property type="match status" value="1"/>
</dbReference>
<evidence type="ECO:0000256" key="9">
    <source>
        <dbReference type="ARBA" id="ARBA00023306"/>
    </source>
</evidence>
<keyword evidence="8 10" id="KW-0717">Septation</keyword>
<dbReference type="Gene3D" id="3.40.50.300">
    <property type="entry name" value="P-loop containing nucleotide triphosphate hydrolases"/>
    <property type="match status" value="1"/>
</dbReference>
<dbReference type="PROSITE" id="PS51706">
    <property type="entry name" value="G_ENGB"/>
    <property type="match status" value="1"/>
</dbReference>
<dbReference type="Proteomes" id="UP001071230">
    <property type="component" value="Unassembled WGS sequence"/>
</dbReference>
<dbReference type="GO" id="GO:0005525">
    <property type="term" value="F:GTP binding"/>
    <property type="evidence" value="ECO:0007669"/>
    <property type="project" value="UniProtKB-UniRule"/>
</dbReference>
<dbReference type="InterPro" id="IPR030393">
    <property type="entry name" value="G_ENGB_dom"/>
</dbReference>
<evidence type="ECO:0000256" key="1">
    <source>
        <dbReference type="ARBA" id="ARBA00001946"/>
    </source>
</evidence>
<evidence type="ECO:0000256" key="5">
    <source>
        <dbReference type="ARBA" id="ARBA00022741"/>
    </source>
</evidence>
<dbReference type="KEGG" id="aacx:DEACI_0073"/>
<keyword evidence="9 10" id="KW-0131">Cell cycle</keyword>
<accession>A0A8S0WVA2</accession>
<keyword evidence="6" id="KW-0460">Magnesium</keyword>